<dbReference type="InterPro" id="IPR043917">
    <property type="entry name" value="DUF5753"/>
</dbReference>
<name>A0ABU4T3B1_9PSEU</name>
<organism evidence="2 3">
    <name type="scientific">Lentzea miocenica</name>
    <dbReference type="NCBI Taxonomy" id="3095431"/>
    <lineage>
        <taxon>Bacteria</taxon>
        <taxon>Bacillati</taxon>
        <taxon>Actinomycetota</taxon>
        <taxon>Actinomycetes</taxon>
        <taxon>Pseudonocardiales</taxon>
        <taxon>Pseudonocardiaceae</taxon>
        <taxon>Lentzea</taxon>
    </lineage>
</organism>
<sequence length="224" mass="25485">MSDLVNGKGGTSLDEFAFLLGMCGVGSDEFDSMKRFFLESREKGWLQIFDSVLPAHVRTLVQHERIAKEIVHWSSLYIPGLLQTELYARAVAEDSPFIEPEEVPEWVAARMERRGIVAGHKKFVFYLYEPVLRSPVGGADVLAEQLHELVRMSVRPYIGMRILPAGRALTGDFSLLKFEKFEPLVYRANLNSALFLEDKVSIGIYQEALKMMDRIALSREESRE</sequence>
<feature type="domain" description="DUF5753" evidence="1">
    <location>
        <begin position="57"/>
        <end position="224"/>
    </location>
</feature>
<evidence type="ECO:0000259" key="1">
    <source>
        <dbReference type="Pfam" id="PF19054"/>
    </source>
</evidence>
<gene>
    <name evidence="2" type="ORF">SK803_20285</name>
</gene>
<dbReference type="RefSeq" id="WP_319967600.1">
    <property type="nucleotide sequence ID" value="NZ_JAXAVW010000016.1"/>
</dbReference>
<keyword evidence="3" id="KW-1185">Reference proteome</keyword>
<dbReference type="Proteomes" id="UP001285521">
    <property type="component" value="Unassembled WGS sequence"/>
</dbReference>
<feature type="non-terminal residue" evidence="2">
    <location>
        <position position="224"/>
    </location>
</feature>
<reference evidence="2 3" key="1">
    <citation type="submission" date="2023-11" db="EMBL/GenBank/DDBJ databases">
        <title>Lentzea sokolovensis, sp. nov., Lentzea kristufkii, sp. nov., and Lentzea miocenensis, sp. nov., rare actinobacteria from Sokolov Coal Basin, Miocene lacustrine sediment, Czech Republic.</title>
        <authorList>
            <person name="Lara A."/>
            <person name="Kotroba L."/>
            <person name="Nouioui I."/>
            <person name="Neumann-Schaal M."/>
            <person name="Mast Y."/>
            <person name="Chronakova A."/>
        </authorList>
    </citation>
    <scope>NUCLEOTIDE SEQUENCE [LARGE SCALE GENOMIC DNA]</scope>
    <source>
        <strain evidence="2 3">BCCO 10_0856</strain>
    </source>
</reference>
<evidence type="ECO:0000313" key="2">
    <source>
        <dbReference type="EMBL" id="MDX8032559.1"/>
    </source>
</evidence>
<accession>A0ABU4T3B1</accession>
<dbReference type="Pfam" id="PF19054">
    <property type="entry name" value="DUF5753"/>
    <property type="match status" value="1"/>
</dbReference>
<dbReference type="EMBL" id="JAXAVW010000016">
    <property type="protein sequence ID" value="MDX8032559.1"/>
    <property type="molecule type" value="Genomic_DNA"/>
</dbReference>
<evidence type="ECO:0000313" key="3">
    <source>
        <dbReference type="Proteomes" id="UP001285521"/>
    </source>
</evidence>
<protein>
    <submittedName>
        <fullName evidence="2">DUF5753 domain-containing protein</fullName>
    </submittedName>
</protein>
<proteinExistence type="predicted"/>
<comment type="caution">
    <text evidence="2">The sequence shown here is derived from an EMBL/GenBank/DDBJ whole genome shotgun (WGS) entry which is preliminary data.</text>
</comment>